<gene>
    <name evidence="3" type="primary">xcpT_8</name>
    <name evidence="3" type="ORF">KOR34_15840</name>
</gene>
<dbReference type="Proteomes" id="UP000316714">
    <property type="component" value="Unassembled WGS sequence"/>
</dbReference>
<dbReference type="Pfam" id="PF07963">
    <property type="entry name" value="N_methyl"/>
    <property type="match status" value="1"/>
</dbReference>
<dbReference type="InterPro" id="IPR012902">
    <property type="entry name" value="N_methyl_site"/>
</dbReference>
<keyword evidence="1" id="KW-0472">Membrane</keyword>
<sequence length="352" mass="37652">MQTDKEDRRSALGFTLVELLVVIAIIGVLIALLLPAVQSARESARRMQCLNNLKQLGLACHNYESANGTLPPGSHYNGGPPPGGNWITNTFDYMELGTVLDSLDRTEYFTNGGATDTPNEQVIAQLRFEQLICPSDETASQPMADDVESSGRNPRVCQMLWYTGSMGTTIPDFVSTLTGTVPAGASGGVDPVIQVATGCNFGSGGKFNCAPCFGNARLPCMGPEGALCGGLICRSIDGVAFKKAPDGLSKTFLAGEHIPSHNYFNSVFSENFVVSSTVTPINLFNDAEEIGRDGPRQPRTYPRTSGFKSWHPGGANMLFGDGSARLIQESIDYFAWNAFGSRAGEENVNDDA</sequence>
<dbReference type="RefSeq" id="WP_197531241.1">
    <property type="nucleotide sequence ID" value="NZ_SIHJ01000001.1"/>
</dbReference>
<evidence type="ECO:0000256" key="1">
    <source>
        <dbReference type="SAM" id="Phobius"/>
    </source>
</evidence>
<dbReference type="Gene3D" id="3.30.700.10">
    <property type="entry name" value="Glycoprotein, Type 4 Pilin"/>
    <property type="match status" value="1"/>
</dbReference>
<keyword evidence="4" id="KW-1185">Reference proteome</keyword>
<reference evidence="3 4" key="1">
    <citation type="submission" date="2019-02" db="EMBL/GenBank/DDBJ databases">
        <title>Deep-cultivation of Planctomycetes and their phenomic and genomic characterization uncovers novel biology.</title>
        <authorList>
            <person name="Wiegand S."/>
            <person name="Jogler M."/>
            <person name="Boedeker C."/>
            <person name="Pinto D."/>
            <person name="Vollmers J."/>
            <person name="Rivas-Marin E."/>
            <person name="Kohn T."/>
            <person name="Peeters S.H."/>
            <person name="Heuer A."/>
            <person name="Rast P."/>
            <person name="Oberbeckmann S."/>
            <person name="Bunk B."/>
            <person name="Jeske O."/>
            <person name="Meyerdierks A."/>
            <person name="Storesund J.E."/>
            <person name="Kallscheuer N."/>
            <person name="Luecker S."/>
            <person name="Lage O.M."/>
            <person name="Pohl T."/>
            <person name="Merkel B.J."/>
            <person name="Hornburger P."/>
            <person name="Mueller R.-W."/>
            <person name="Bruemmer F."/>
            <person name="Labrenz M."/>
            <person name="Spormann A.M."/>
            <person name="Op Den Camp H."/>
            <person name="Overmann J."/>
            <person name="Amann R."/>
            <person name="Jetten M.S.M."/>
            <person name="Mascher T."/>
            <person name="Medema M.H."/>
            <person name="Devos D.P."/>
            <person name="Kaster A.-K."/>
            <person name="Ovreas L."/>
            <person name="Rohde M."/>
            <person name="Galperin M.Y."/>
            <person name="Jogler C."/>
        </authorList>
    </citation>
    <scope>NUCLEOTIDE SEQUENCE [LARGE SCALE GENOMIC DNA]</scope>
    <source>
        <strain evidence="3 4">KOR34</strain>
    </source>
</reference>
<feature type="domain" description="DUF1559" evidence="2">
    <location>
        <begin position="38"/>
        <end position="332"/>
    </location>
</feature>
<dbReference type="EMBL" id="SIHJ01000001">
    <property type="protein sequence ID" value="TWT36645.1"/>
    <property type="molecule type" value="Genomic_DNA"/>
</dbReference>
<keyword evidence="1" id="KW-0812">Transmembrane</keyword>
<evidence type="ECO:0000313" key="4">
    <source>
        <dbReference type="Proteomes" id="UP000316714"/>
    </source>
</evidence>
<dbReference type="NCBIfam" id="TIGR02532">
    <property type="entry name" value="IV_pilin_GFxxxE"/>
    <property type="match status" value="1"/>
</dbReference>
<comment type="caution">
    <text evidence="3">The sequence shown here is derived from an EMBL/GenBank/DDBJ whole genome shotgun (WGS) entry which is preliminary data.</text>
</comment>
<dbReference type="InterPro" id="IPR027558">
    <property type="entry name" value="Pre_pil_HX9DG_C"/>
</dbReference>
<organism evidence="3 4">
    <name type="scientific">Posidoniimonas corsicana</name>
    <dbReference type="NCBI Taxonomy" id="1938618"/>
    <lineage>
        <taxon>Bacteria</taxon>
        <taxon>Pseudomonadati</taxon>
        <taxon>Planctomycetota</taxon>
        <taxon>Planctomycetia</taxon>
        <taxon>Pirellulales</taxon>
        <taxon>Lacipirellulaceae</taxon>
        <taxon>Posidoniimonas</taxon>
    </lineage>
</organism>
<dbReference type="Pfam" id="PF07596">
    <property type="entry name" value="SBP_bac_10"/>
    <property type="match status" value="1"/>
</dbReference>
<dbReference type="InterPro" id="IPR045584">
    <property type="entry name" value="Pilin-like"/>
</dbReference>
<evidence type="ECO:0000259" key="2">
    <source>
        <dbReference type="Pfam" id="PF07596"/>
    </source>
</evidence>
<dbReference type="InterPro" id="IPR011453">
    <property type="entry name" value="DUF1559"/>
</dbReference>
<evidence type="ECO:0000313" key="3">
    <source>
        <dbReference type="EMBL" id="TWT36645.1"/>
    </source>
</evidence>
<dbReference type="PANTHER" id="PTHR30093:SF2">
    <property type="entry name" value="TYPE II SECRETION SYSTEM PROTEIN H"/>
    <property type="match status" value="1"/>
</dbReference>
<dbReference type="NCBIfam" id="TIGR04294">
    <property type="entry name" value="pre_pil_HX9DG"/>
    <property type="match status" value="1"/>
</dbReference>
<dbReference type="PANTHER" id="PTHR30093">
    <property type="entry name" value="GENERAL SECRETION PATHWAY PROTEIN G"/>
    <property type="match status" value="1"/>
</dbReference>
<protein>
    <submittedName>
        <fullName evidence="3">Type II secretion system protein G</fullName>
    </submittedName>
</protein>
<proteinExistence type="predicted"/>
<dbReference type="AlphaFoldDB" id="A0A5C5VG27"/>
<keyword evidence="1" id="KW-1133">Transmembrane helix</keyword>
<feature type="transmembrane region" description="Helical" evidence="1">
    <location>
        <begin position="12"/>
        <end position="37"/>
    </location>
</feature>
<name>A0A5C5VG27_9BACT</name>
<accession>A0A5C5VG27</accession>
<dbReference type="SUPFAM" id="SSF54523">
    <property type="entry name" value="Pili subunits"/>
    <property type="match status" value="1"/>
</dbReference>